<evidence type="ECO:0000313" key="8">
    <source>
        <dbReference type="EMBL" id="MFC0678630.1"/>
    </source>
</evidence>
<accession>A0ABV6RNR0</accession>
<dbReference type="RefSeq" id="WP_386668645.1">
    <property type="nucleotide sequence ID" value="NZ_JBHLTG010000002.1"/>
</dbReference>
<evidence type="ECO:0000313" key="9">
    <source>
        <dbReference type="Proteomes" id="UP001589896"/>
    </source>
</evidence>
<dbReference type="CDD" id="cd00887">
    <property type="entry name" value="MoeA"/>
    <property type="match status" value="1"/>
</dbReference>
<dbReference type="InterPro" id="IPR001453">
    <property type="entry name" value="MoaB/Mog_dom"/>
</dbReference>
<keyword evidence="6" id="KW-0479">Metal-binding</keyword>
<dbReference type="EC" id="2.10.1.1" evidence="6"/>
<comment type="cofactor">
    <cofactor evidence="6">
        <name>Mg(2+)</name>
        <dbReference type="ChEBI" id="CHEBI:18420"/>
    </cofactor>
</comment>
<keyword evidence="6" id="KW-0460">Magnesium</keyword>
<dbReference type="Gene3D" id="3.90.105.10">
    <property type="entry name" value="Molybdopterin biosynthesis moea protein, domain 2"/>
    <property type="match status" value="1"/>
</dbReference>
<name>A0ABV6RNR0_9GAMM</name>
<dbReference type="Pfam" id="PF03454">
    <property type="entry name" value="MoeA_C"/>
    <property type="match status" value="1"/>
</dbReference>
<comment type="caution">
    <text evidence="8">The sequence shown here is derived from an EMBL/GenBank/DDBJ whole genome shotgun (WGS) entry which is preliminary data.</text>
</comment>
<dbReference type="InterPro" id="IPR005111">
    <property type="entry name" value="MoeA_C_domain_IV"/>
</dbReference>
<organism evidence="8 9">
    <name type="scientific">Lysobacter korlensis</name>
    <dbReference type="NCBI Taxonomy" id="553636"/>
    <lineage>
        <taxon>Bacteria</taxon>
        <taxon>Pseudomonadati</taxon>
        <taxon>Pseudomonadota</taxon>
        <taxon>Gammaproteobacteria</taxon>
        <taxon>Lysobacterales</taxon>
        <taxon>Lysobacteraceae</taxon>
        <taxon>Lysobacter</taxon>
    </lineage>
</organism>
<reference evidence="8 9" key="1">
    <citation type="submission" date="2024-09" db="EMBL/GenBank/DDBJ databases">
        <authorList>
            <person name="Sun Q."/>
            <person name="Mori K."/>
        </authorList>
    </citation>
    <scope>NUCLEOTIDE SEQUENCE [LARGE SCALE GENOMIC DNA]</scope>
    <source>
        <strain evidence="8 9">KCTC 23076</strain>
    </source>
</reference>
<dbReference type="PANTHER" id="PTHR10192:SF5">
    <property type="entry name" value="GEPHYRIN"/>
    <property type="match status" value="1"/>
</dbReference>
<dbReference type="PANTHER" id="PTHR10192">
    <property type="entry name" value="MOLYBDOPTERIN BIOSYNTHESIS PROTEIN"/>
    <property type="match status" value="1"/>
</dbReference>
<dbReference type="Proteomes" id="UP001589896">
    <property type="component" value="Unassembled WGS sequence"/>
</dbReference>
<dbReference type="InterPro" id="IPR036135">
    <property type="entry name" value="MoeA_linker/N_sf"/>
</dbReference>
<keyword evidence="4 6" id="KW-0501">Molybdenum cofactor biosynthesis</keyword>
<comment type="pathway">
    <text evidence="2 6">Cofactor biosynthesis; molybdopterin biosynthesis.</text>
</comment>
<keyword evidence="6" id="KW-0808">Transferase</keyword>
<feature type="domain" description="MoaB/Mog" evidence="7">
    <location>
        <begin position="179"/>
        <end position="315"/>
    </location>
</feature>
<keyword evidence="6" id="KW-0500">Molybdenum</keyword>
<dbReference type="Gene3D" id="2.170.190.11">
    <property type="entry name" value="Molybdopterin biosynthesis moea protein, domain 3"/>
    <property type="match status" value="1"/>
</dbReference>
<keyword evidence="9" id="KW-1185">Reference proteome</keyword>
<evidence type="ECO:0000256" key="5">
    <source>
        <dbReference type="ARBA" id="ARBA00047317"/>
    </source>
</evidence>
<dbReference type="SUPFAM" id="SSF53218">
    <property type="entry name" value="Molybdenum cofactor biosynthesis proteins"/>
    <property type="match status" value="1"/>
</dbReference>
<dbReference type="InterPro" id="IPR038987">
    <property type="entry name" value="MoeA-like"/>
</dbReference>
<dbReference type="InterPro" id="IPR036425">
    <property type="entry name" value="MoaB/Mog-like_dom_sf"/>
</dbReference>
<sequence>MSVTWDAARELAYTTGRSVQIPTEKVRVDRAVGRVAAAALSALVPLPTTDVSAMDGWAVAGEPPWTLGDPVPMGSRPDAEPFPAGTARAIPTGAAVPAGASGVLRAEHGRVWPGAHGTVLEPSDDAPPVSGANVRRRGDELDAGTPLFPAGTLLTPPRVALAAATGHDRLPVMALPRVAVLVSGDEVAAAGEPAPGTVRDALGPVLPWLIRSAGGTTSSPAYLPDRLDDTVVALAAATVDLVVVTGGSSHGRGDQLRHAIQSSGGEMLVASVQMRPGHPVVLALTSDRRPILGLPGNPFAAFAAFLSFGVPLLRGALGLPLGELESVDAPEIVAQVAPTARGNAVIVPVTWHAGAARPVEWRGSAMLRGVAEADGLLVVEAGDGAPRVRRLGLPW</sequence>
<dbReference type="Gene3D" id="3.40.980.10">
    <property type="entry name" value="MoaB/Mog-like domain"/>
    <property type="match status" value="1"/>
</dbReference>
<evidence type="ECO:0000256" key="1">
    <source>
        <dbReference type="ARBA" id="ARBA00002901"/>
    </source>
</evidence>
<dbReference type="SUPFAM" id="SSF63882">
    <property type="entry name" value="MoeA N-terminal region -like"/>
    <property type="match status" value="1"/>
</dbReference>
<dbReference type="EMBL" id="JBHLTG010000002">
    <property type="protein sequence ID" value="MFC0678630.1"/>
    <property type="molecule type" value="Genomic_DNA"/>
</dbReference>
<evidence type="ECO:0000256" key="2">
    <source>
        <dbReference type="ARBA" id="ARBA00005046"/>
    </source>
</evidence>
<proteinExistence type="inferred from homology"/>
<evidence type="ECO:0000256" key="6">
    <source>
        <dbReference type="RuleBase" id="RU365090"/>
    </source>
</evidence>
<evidence type="ECO:0000259" key="7">
    <source>
        <dbReference type="SMART" id="SM00852"/>
    </source>
</evidence>
<dbReference type="InterPro" id="IPR036688">
    <property type="entry name" value="MoeA_C_domain_IV_sf"/>
</dbReference>
<comment type="function">
    <text evidence="1 6">Catalyzes the insertion of molybdate into adenylated molybdopterin with the concomitant release of AMP.</text>
</comment>
<comment type="catalytic activity">
    <reaction evidence="5">
        <text>adenylyl-molybdopterin + molybdate = Mo-molybdopterin + AMP + H(+)</text>
        <dbReference type="Rhea" id="RHEA:35047"/>
        <dbReference type="ChEBI" id="CHEBI:15378"/>
        <dbReference type="ChEBI" id="CHEBI:36264"/>
        <dbReference type="ChEBI" id="CHEBI:62727"/>
        <dbReference type="ChEBI" id="CHEBI:71302"/>
        <dbReference type="ChEBI" id="CHEBI:456215"/>
        <dbReference type="EC" id="2.10.1.1"/>
    </reaction>
</comment>
<dbReference type="Pfam" id="PF00994">
    <property type="entry name" value="MoCF_biosynth"/>
    <property type="match status" value="1"/>
</dbReference>
<dbReference type="InterPro" id="IPR005110">
    <property type="entry name" value="MoeA_linker/N"/>
</dbReference>
<dbReference type="Pfam" id="PF03453">
    <property type="entry name" value="MoeA_N"/>
    <property type="match status" value="1"/>
</dbReference>
<evidence type="ECO:0000256" key="4">
    <source>
        <dbReference type="ARBA" id="ARBA00023150"/>
    </source>
</evidence>
<dbReference type="SMART" id="SM00852">
    <property type="entry name" value="MoCF_biosynth"/>
    <property type="match status" value="1"/>
</dbReference>
<evidence type="ECO:0000256" key="3">
    <source>
        <dbReference type="ARBA" id="ARBA00010763"/>
    </source>
</evidence>
<gene>
    <name evidence="8" type="ORF">ACFFGH_12340</name>
</gene>
<comment type="similarity">
    <text evidence="3 6">Belongs to the MoeA family.</text>
</comment>
<protein>
    <recommendedName>
        <fullName evidence="6">Molybdopterin molybdenumtransferase</fullName>
        <ecNumber evidence="6">2.10.1.1</ecNumber>
    </recommendedName>
</protein>
<dbReference type="Gene3D" id="2.40.340.10">
    <property type="entry name" value="MoeA, C-terminal, domain IV"/>
    <property type="match status" value="1"/>
</dbReference>